<evidence type="ECO:0000313" key="3">
    <source>
        <dbReference type="EMBL" id="MEQ2239959.1"/>
    </source>
</evidence>
<dbReference type="PANTHER" id="PTHR32059:SF0">
    <property type="entry name" value="RAB11-BINDING PROTEIN RELCH"/>
    <property type="match status" value="1"/>
</dbReference>
<evidence type="ECO:0000256" key="1">
    <source>
        <dbReference type="SAM" id="Coils"/>
    </source>
</evidence>
<keyword evidence="1" id="KW-0175">Coiled coil</keyword>
<dbReference type="Proteomes" id="UP001482620">
    <property type="component" value="Unassembled WGS sequence"/>
</dbReference>
<proteinExistence type="predicted"/>
<feature type="region of interest" description="Disordered" evidence="2">
    <location>
        <begin position="125"/>
        <end position="156"/>
    </location>
</feature>
<comment type="caution">
    <text evidence="3">The sequence shown here is derived from an EMBL/GenBank/DDBJ whole genome shotgun (WGS) entry which is preliminary data.</text>
</comment>
<feature type="compositionally biased region" description="Pro residues" evidence="2">
    <location>
        <begin position="35"/>
        <end position="45"/>
    </location>
</feature>
<organism evidence="3 4">
    <name type="scientific">Ilyodon furcidens</name>
    <name type="common">goldbreast splitfin</name>
    <dbReference type="NCBI Taxonomy" id="33524"/>
    <lineage>
        <taxon>Eukaryota</taxon>
        <taxon>Metazoa</taxon>
        <taxon>Chordata</taxon>
        <taxon>Craniata</taxon>
        <taxon>Vertebrata</taxon>
        <taxon>Euteleostomi</taxon>
        <taxon>Actinopterygii</taxon>
        <taxon>Neopterygii</taxon>
        <taxon>Teleostei</taxon>
        <taxon>Neoteleostei</taxon>
        <taxon>Acanthomorphata</taxon>
        <taxon>Ovalentaria</taxon>
        <taxon>Atherinomorphae</taxon>
        <taxon>Cyprinodontiformes</taxon>
        <taxon>Goodeidae</taxon>
        <taxon>Ilyodon</taxon>
    </lineage>
</organism>
<accession>A0ABV0U441</accession>
<dbReference type="PROSITE" id="PS50896">
    <property type="entry name" value="LISH"/>
    <property type="match status" value="1"/>
</dbReference>
<feature type="compositionally biased region" description="Polar residues" evidence="2">
    <location>
        <begin position="127"/>
        <end position="137"/>
    </location>
</feature>
<evidence type="ECO:0000313" key="4">
    <source>
        <dbReference type="Proteomes" id="UP001482620"/>
    </source>
</evidence>
<dbReference type="EMBL" id="JAHRIQ010058631">
    <property type="protein sequence ID" value="MEQ2239959.1"/>
    <property type="molecule type" value="Genomic_DNA"/>
</dbReference>
<dbReference type="InterPro" id="IPR040362">
    <property type="entry name" value="RELCH"/>
</dbReference>
<feature type="region of interest" description="Disordered" evidence="2">
    <location>
        <begin position="363"/>
        <end position="406"/>
    </location>
</feature>
<feature type="compositionally biased region" description="Basic and acidic residues" evidence="2">
    <location>
        <begin position="16"/>
        <end position="28"/>
    </location>
</feature>
<name>A0ABV0U441_9TELE</name>
<feature type="compositionally biased region" description="Polar residues" evidence="2">
    <location>
        <begin position="55"/>
        <end position="64"/>
    </location>
</feature>
<evidence type="ECO:0008006" key="5">
    <source>
        <dbReference type="Google" id="ProtNLM"/>
    </source>
</evidence>
<reference evidence="3 4" key="1">
    <citation type="submission" date="2021-06" db="EMBL/GenBank/DDBJ databases">
        <authorList>
            <person name="Palmer J.M."/>
        </authorList>
    </citation>
    <scope>NUCLEOTIDE SEQUENCE [LARGE SCALE GENOMIC DNA]</scope>
    <source>
        <strain evidence="4">if_2019</strain>
        <tissue evidence="3">Muscle</tissue>
    </source>
</reference>
<feature type="compositionally biased region" description="Low complexity" evidence="2">
    <location>
        <begin position="380"/>
        <end position="392"/>
    </location>
</feature>
<protein>
    <recommendedName>
        <fullName evidence="5">LisH domain-containing protein</fullName>
    </recommendedName>
</protein>
<sequence>MASVNPFDVSDSEEEAERRPNETVDTERSPSGGAPGPPPGNPLSPPADAEAPTLLLSSNRTSPSGEGISVSAAVTSAMAGGAETRVSVDVIAAQLLRDQYILTALEFHTELLETGRELPRLRDYFSNPGNFERQSGTPPAKDQVLGPGGPLNRAGSISTLDSLDFARYSDDGNRESDERVAVLEFELRKAKETIQALRANLTQAAESEVASQERKNFKSSPEIQEPIRPLEKRALNFLVNEYLLKNEYKLSSITFSDENDDQDFELWDDVGLNIPKPPDLLLLYRNGGSPLSSPRDKADASVGVAFGDLPGNCIAREPLKKPDLSQQQQSEVVQELEYQLNLLNSEKQSLAEQIKKMQSEIQTLKKSISSPPPGTLELCSHNSPNLSSSISSKDCSTNPPPVPSLDNGQYLDIRGVSEVENDLVSPSTQNASQPRQQTCNKVMGQPRAQFDQPNRKLSPAFQQALLSFCRMSSDSRLGAEVSRIADSEESVMLMLGRCLPHIVPNVLLAKRERMVSHLCQVSISRTHLHGSDVTCRNKQLITTPPSPLKLQLLREVPNKYN</sequence>
<gene>
    <name evidence="3" type="ORF">ILYODFUR_009914</name>
</gene>
<dbReference type="InterPro" id="IPR006594">
    <property type="entry name" value="LisH"/>
</dbReference>
<evidence type="ECO:0000256" key="2">
    <source>
        <dbReference type="SAM" id="MobiDB-lite"/>
    </source>
</evidence>
<dbReference type="PANTHER" id="PTHR32059">
    <property type="entry name" value="RAB11-BINDING PROTEIN RELCH"/>
    <property type="match status" value="1"/>
</dbReference>
<feature type="region of interest" description="Disordered" evidence="2">
    <location>
        <begin position="1"/>
        <end position="67"/>
    </location>
</feature>
<feature type="coiled-coil region" evidence="1">
    <location>
        <begin position="180"/>
        <end position="207"/>
    </location>
</feature>
<keyword evidence="4" id="KW-1185">Reference proteome</keyword>